<name>A0ABP0WX25_9BRYO</name>
<feature type="compositionally biased region" description="Polar residues" evidence="1">
    <location>
        <begin position="157"/>
        <end position="183"/>
    </location>
</feature>
<protein>
    <submittedName>
        <fullName evidence="2">Uncharacterized protein</fullName>
    </submittedName>
</protein>
<accession>A0ABP0WX25</accession>
<reference evidence="2" key="1">
    <citation type="submission" date="2024-02" db="EMBL/GenBank/DDBJ databases">
        <authorList>
            <consortium name="ELIXIR-Norway"/>
            <consortium name="Elixir Norway"/>
        </authorList>
    </citation>
    <scope>NUCLEOTIDE SEQUENCE</scope>
</reference>
<dbReference type="InterPro" id="IPR010736">
    <property type="entry name" value="SHIPPO-rpt"/>
</dbReference>
<sequence>MSAARSKWAKADNNGSTTRSISTFNSSSMAPSGPSYSMGCKLTPKRNETWQRGPGSYDATYDTKARGPSFSLGVRETAKTARSSGPGPGSYNLESSSFTKTSAPSFSMGGRSSSTSSSSTHNSSPGPGAYNLVKDTQSGGTSSSYRTTTGGDHHQQQHAGSTGYNSSSFGRSTITASAPSFSFGSARPIAPVDRTPGPGSYNCRTQFAGPAYSINSRKSKLLAKDVNPGSAAAAAAVYQEGAAGKRASSFTVAERS</sequence>
<feature type="compositionally biased region" description="Polar residues" evidence="1">
    <location>
        <begin position="92"/>
        <end position="101"/>
    </location>
</feature>
<dbReference type="InterPro" id="IPR051291">
    <property type="entry name" value="CIMAP"/>
</dbReference>
<evidence type="ECO:0000256" key="1">
    <source>
        <dbReference type="SAM" id="MobiDB-lite"/>
    </source>
</evidence>
<gene>
    <name evidence="2" type="ORF">CSSPJE1EN1_LOCUS16184</name>
</gene>
<organism evidence="2 3">
    <name type="scientific">Sphagnum jensenii</name>
    <dbReference type="NCBI Taxonomy" id="128206"/>
    <lineage>
        <taxon>Eukaryota</taxon>
        <taxon>Viridiplantae</taxon>
        <taxon>Streptophyta</taxon>
        <taxon>Embryophyta</taxon>
        <taxon>Bryophyta</taxon>
        <taxon>Sphagnophytina</taxon>
        <taxon>Sphagnopsida</taxon>
        <taxon>Sphagnales</taxon>
        <taxon>Sphagnaceae</taxon>
        <taxon>Sphagnum</taxon>
    </lineage>
</organism>
<evidence type="ECO:0000313" key="2">
    <source>
        <dbReference type="EMBL" id="CAK9270706.1"/>
    </source>
</evidence>
<dbReference type="Proteomes" id="UP001497444">
    <property type="component" value="Chromosome 3"/>
</dbReference>
<keyword evidence="3" id="KW-1185">Reference proteome</keyword>
<feature type="compositionally biased region" description="Low complexity" evidence="1">
    <location>
        <begin position="26"/>
        <end position="39"/>
    </location>
</feature>
<dbReference type="PANTHER" id="PTHR21580:SF28">
    <property type="entry name" value="BOREALIN N-TERMINAL DOMAIN-CONTAINING PROTEIN-RELATED"/>
    <property type="match status" value="1"/>
</dbReference>
<feature type="compositionally biased region" description="Low complexity" evidence="1">
    <location>
        <begin position="138"/>
        <end position="150"/>
    </location>
</feature>
<feature type="region of interest" description="Disordered" evidence="1">
    <location>
        <begin position="1"/>
        <end position="202"/>
    </location>
</feature>
<proteinExistence type="predicted"/>
<dbReference type="Pfam" id="PF07004">
    <property type="entry name" value="SHIPPO-rpt"/>
    <property type="match status" value="4"/>
</dbReference>
<dbReference type="EMBL" id="OZ020098">
    <property type="protein sequence ID" value="CAK9270706.1"/>
    <property type="molecule type" value="Genomic_DNA"/>
</dbReference>
<dbReference type="PANTHER" id="PTHR21580">
    <property type="entry name" value="SHIPPO-1-RELATED"/>
    <property type="match status" value="1"/>
</dbReference>
<feature type="compositionally biased region" description="Polar residues" evidence="1">
    <location>
        <begin position="13"/>
        <end position="25"/>
    </location>
</feature>
<evidence type="ECO:0000313" key="3">
    <source>
        <dbReference type="Proteomes" id="UP001497444"/>
    </source>
</evidence>
<feature type="compositionally biased region" description="Low complexity" evidence="1">
    <location>
        <begin position="102"/>
        <end position="128"/>
    </location>
</feature>